<dbReference type="Proteomes" id="UP000275925">
    <property type="component" value="Unassembled WGS sequence"/>
</dbReference>
<dbReference type="Pfam" id="PF00011">
    <property type="entry name" value="HSP20"/>
    <property type="match status" value="1"/>
</dbReference>
<evidence type="ECO:0000313" key="5">
    <source>
        <dbReference type="Proteomes" id="UP000275925"/>
    </source>
</evidence>
<accession>A0A388TG38</accession>
<comment type="caution">
    <text evidence="4">The sequence shown here is derived from an EMBL/GenBank/DDBJ whole genome shotgun (WGS) entry which is preliminary data.</text>
</comment>
<proteinExistence type="inferred from homology"/>
<dbReference type="EMBL" id="BGZO01000008">
    <property type="protein sequence ID" value="GBR75835.1"/>
    <property type="molecule type" value="Genomic_DNA"/>
</dbReference>
<evidence type="ECO:0000256" key="2">
    <source>
        <dbReference type="RuleBase" id="RU003616"/>
    </source>
</evidence>
<gene>
    <name evidence="4" type="ORF">NO2_0467</name>
</gene>
<dbReference type="InterPro" id="IPR008978">
    <property type="entry name" value="HSP20-like_chaperone"/>
</dbReference>
<dbReference type="CDD" id="cd06464">
    <property type="entry name" value="ACD_sHsps-like"/>
    <property type="match status" value="1"/>
</dbReference>
<dbReference type="PANTHER" id="PTHR11527">
    <property type="entry name" value="HEAT-SHOCK PROTEIN 20 FAMILY MEMBER"/>
    <property type="match status" value="1"/>
</dbReference>
<dbReference type="SUPFAM" id="SSF49764">
    <property type="entry name" value="HSP20-like chaperones"/>
    <property type="match status" value="1"/>
</dbReference>
<protein>
    <submittedName>
        <fullName evidence="4">Alpha-crystallin-type small heat shock protein</fullName>
    </submittedName>
</protein>
<keyword evidence="4" id="KW-0346">Stress response</keyword>
<organism evidence="4 5">
    <name type="scientific">Candidatus Termititenax persephonae</name>
    <dbReference type="NCBI Taxonomy" id="2218525"/>
    <lineage>
        <taxon>Bacteria</taxon>
        <taxon>Bacillati</taxon>
        <taxon>Candidatus Margulisiibacteriota</taxon>
        <taxon>Candidatus Termititenacia</taxon>
        <taxon>Candidatus Termititenacales</taxon>
        <taxon>Candidatus Termititenacaceae</taxon>
        <taxon>Candidatus Termititenax</taxon>
    </lineage>
</organism>
<evidence type="ECO:0000259" key="3">
    <source>
        <dbReference type="PROSITE" id="PS01031"/>
    </source>
</evidence>
<keyword evidence="5" id="KW-1185">Reference proteome</keyword>
<sequence length="137" mass="15954">MLPTLFRRGDFGDLLDRIFDSPLESERGRGFYPRVDIHEDKDNVYVEADLAGLEQKDIKVEVDEDNVLKLSGEREYKQEDENKNYYRVERQYGHFERSFALGQNVEAGGAKAEFKNGELRLTIPKKADKKPRTIEIK</sequence>
<dbReference type="AlphaFoldDB" id="A0A388TG38"/>
<evidence type="ECO:0000256" key="1">
    <source>
        <dbReference type="PROSITE-ProRule" id="PRU00285"/>
    </source>
</evidence>
<dbReference type="PROSITE" id="PS01031">
    <property type="entry name" value="SHSP"/>
    <property type="match status" value="1"/>
</dbReference>
<dbReference type="InterPro" id="IPR002068">
    <property type="entry name" value="A-crystallin/Hsp20_dom"/>
</dbReference>
<dbReference type="InterPro" id="IPR031107">
    <property type="entry name" value="Small_HSP"/>
</dbReference>
<evidence type="ECO:0000313" key="4">
    <source>
        <dbReference type="EMBL" id="GBR75835.1"/>
    </source>
</evidence>
<dbReference type="Gene3D" id="2.60.40.790">
    <property type="match status" value="1"/>
</dbReference>
<feature type="domain" description="SHSP" evidence="3">
    <location>
        <begin position="26"/>
        <end position="137"/>
    </location>
</feature>
<reference evidence="4 5" key="1">
    <citation type="journal article" date="2019" name="ISME J.">
        <title>Genome analyses of uncultured TG2/ZB3 bacteria in 'Margulisbacteria' specifically attached to ectosymbiotic spirochetes of protists in the termite gut.</title>
        <authorList>
            <person name="Utami Y.D."/>
            <person name="Kuwahara H."/>
            <person name="Igai K."/>
            <person name="Murakami T."/>
            <person name="Sugaya K."/>
            <person name="Morikawa T."/>
            <person name="Nagura Y."/>
            <person name="Yuki M."/>
            <person name="Deevong P."/>
            <person name="Inoue T."/>
            <person name="Kihara K."/>
            <person name="Lo N."/>
            <person name="Yamada A."/>
            <person name="Ohkuma M."/>
            <person name="Hongoh Y."/>
        </authorList>
    </citation>
    <scope>NUCLEOTIDE SEQUENCE [LARGE SCALE GENOMIC DNA]</scope>
    <source>
        <strain evidence="4">NkOx7-02</strain>
    </source>
</reference>
<name>A0A388TG38_9BACT</name>
<comment type="similarity">
    <text evidence="1 2">Belongs to the small heat shock protein (HSP20) family.</text>
</comment>